<dbReference type="PhylomeDB" id="Q54N59"/>
<dbReference type="RefSeq" id="XP_638084.1">
    <property type="nucleotide sequence ID" value="XM_632992.1"/>
</dbReference>
<dbReference type="InterPro" id="IPR027417">
    <property type="entry name" value="P-loop_NTPase"/>
</dbReference>
<sequence length="689" mass="79134">MDLDYAIIVLRHHLESNGRFFEISKDDVKNRVTIKNKLTQEERYIDFGEIQNFIQYDEFEYNLLANGFQENLSILKNSILPLTKAPDSCSSNRGKTIGNSSLLINKVNGLIDDDKDTIYLLLIGITGVGKSTFVNMVVNYIEYSNLKDALENATLEQIYTIASKIEIQDENKTHKFSLGDVEDYKIGSSVTQYSRQYRIKLPDGKTLCLIDAPGVGDPQGTLQDNKHFENILHEISSLKKLNAICILMRPDETRATVLFKYCLNQLLLHLHSSAKDNIFFCFTHTRGTMYKPGPTRAILEDHLKKMKDQSDIEINANEKTFCFDNESFNYLAVKKYNATAGIETNFSEDDEFDFGRSWDRSSKEFKRLLEEISKVQPHDVANTICINNARTMISNLAQPMSTCISNINTNIKLMEQQSEKLRNNSIGDESLLYIPVSVVIAEKLENSLLVCTKNGCSSNTDNPCNIDVVSPKWYSSLYWCDNINKMGTCKKCSNTGVLPCLWFDHQVVTIKETPQLNQLPGTDKKTIGQRTKSEIFNERELLVTKMGERKIQFQEEYDTIKTAIVDFSVFLWHHSLIKFNRYYEDYINMQIKQLENSENSQELIQKLNEHLSEYKASVEEIKHNVQNNKASVKTQKEIFATFDKLLTLPNVGYIIQNQIKLKQSSHYKSEAVEIDLFSKMKNKTKQIIK</sequence>
<dbReference type="PANTHER" id="PTHR32046">
    <property type="entry name" value="G DOMAIN-CONTAINING PROTEIN"/>
    <property type="match status" value="1"/>
</dbReference>
<dbReference type="Proteomes" id="UP000002195">
    <property type="component" value="Unassembled WGS sequence"/>
</dbReference>
<keyword evidence="3" id="KW-1185">Reference proteome</keyword>
<dbReference type="FunCoup" id="Q54N59">
    <property type="interactions" value="2"/>
</dbReference>
<dbReference type="GlyGen" id="Q54N59">
    <property type="glycosylation" value="1 site"/>
</dbReference>
<proteinExistence type="predicted"/>
<dbReference type="GeneID" id="8625130"/>
<evidence type="ECO:0000256" key="1">
    <source>
        <dbReference type="SAM" id="Coils"/>
    </source>
</evidence>
<evidence type="ECO:0008006" key="4">
    <source>
        <dbReference type="Google" id="ProtNLM"/>
    </source>
</evidence>
<dbReference type="KEGG" id="ddi:DDB_G0285485"/>
<organism evidence="2 3">
    <name type="scientific">Dictyostelium discoideum</name>
    <name type="common">Social amoeba</name>
    <dbReference type="NCBI Taxonomy" id="44689"/>
    <lineage>
        <taxon>Eukaryota</taxon>
        <taxon>Amoebozoa</taxon>
        <taxon>Evosea</taxon>
        <taxon>Eumycetozoa</taxon>
        <taxon>Dictyostelia</taxon>
        <taxon>Dictyosteliales</taxon>
        <taxon>Dictyosteliaceae</taxon>
        <taxon>Dictyostelium</taxon>
    </lineage>
</organism>
<name>Q54N59_DICDI</name>
<keyword evidence="1" id="KW-0175">Coiled coil</keyword>
<dbReference type="AlphaFoldDB" id="Q54N59"/>
<accession>Q54N59</accession>
<dbReference type="PANTHER" id="PTHR32046:SF6">
    <property type="entry name" value="G DOMAIN-CONTAINING PROTEIN"/>
    <property type="match status" value="1"/>
</dbReference>
<dbReference type="EMBL" id="AAFI02000079">
    <property type="protein sequence ID" value="EAL64580.1"/>
    <property type="molecule type" value="Genomic_DNA"/>
</dbReference>
<protein>
    <recommendedName>
        <fullName evidence="4">G domain-containing protein</fullName>
    </recommendedName>
</protein>
<dbReference type="dictyBase" id="DDB_G0285485"/>
<dbReference type="InParanoid" id="Q54N59"/>
<evidence type="ECO:0000313" key="2">
    <source>
        <dbReference type="EMBL" id="EAL64580.1"/>
    </source>
</evidence>
<dbReference type="VEuPathDB" id="AmoebaDB:DDB_G0285485"/>
<comment type="caution">
    <text evidence="2">The sequence shown here is derived from an EMBL/GenBank/DDBJ whole genome shotgun (WGS) entry which is preliminary data.</text>
</comment>
<reference evidence="2 3" key="1">
    <citation type="journal article" date="2005" name="Nature">
        <title>The genome of the social amoeba Dictyostelium discoideum.</title>
        <authorList>
            <consortium name="The Dictyostelium discoideum Sequencing Consortium"/>
            <person name="Eichinger L."/>
            <person name="Pachebat J.A."/>
            <person name="Glockner G."/>
            <person name="Rajandream M.A."/>
            <person name="Sucgang R."/>
            <person name="Berriman M."/>
            <person name="Song J."/>
            <person name="Olsen R."/>
            <person name="Szafranski K."/>
            <person name="Xu Q."/>
            <person name="Tunggal B."/>
            <person name="Kummerfeld S."/>
            <person name="Madera M."/>
            <person name="Konfortov B.A."/>
            <person name="Rivero F."/>
            <person name="Bankier A.T."/>
            <person name="Lehmann R."/>
            <person name="Hamlin N."/>
            <person name="Davies R."/>
            <person name="Gaudet P."/>
            <person name="Fey P."/>
            <person name="Pilcher K."/>
            <person name="Chen G."/>
            <person name="Saunders D."/>
            <person name="Sodergren E."/>
            <person name="Davis P."/>
            <person name="Kerhornou A."/>
            <person name="Nie X."/>
            <person name="Hall N."/>
            <person name="Anjard C."/>
            <person name="Hemphill L."/>
            <person name="Bason N."/>
            <person name="Farbrother P."/>
            <person name="Desany B."/>
            <person name="Just E."/>
            <person name="Morio T."/>
            <person name="Rost R."/>
            <person name="Churcher C."/>
            <person name="Cooper J."/>
            <person name="Haydock S."/>
            <person name="van Driessche N."/>
            <person name="Cronin A."/>
            <person name="Goodhead I."/>
            <person name="Muzny D."/>
            <person name="Mourier T."/>
            <person name="Pain A."/>
            <person name="Lu M."/>
            <person name="Harper D."/>
            <person name="Lindsay R."/>
            <person name="Hauser H."/>
            <person name="James K."/>
            <person name="Quiles M."/>
            <person name="Madan Babu M."/>
            <person name="Saito T."/>
            <person name="Buchrieser C."/>
            <person name="Wardroper A."/>
            <person name="Felder M."/>
            <person name="Thangavelu M."/>
            <person name="Johnson D."/>
            <person name="Knights A."/>
            <person name="Loulseged H."/>
            <person name="Mungall K."/>
            <person name="Oliver K."/>
            <person name="Price C."/>
            <person name="Quail M.A."/>
            <person name="Urushihara H."/>
            <person name="Hernandez J."/>
            <person name="Rabbinowitsch E."/>
            <person name="Steffen D."/>
            <person name="Sanders M."/>
            <person name="Ma J."/>
            <person name="Kohara Y."/>
            <person name="Sharp S."/>
            <person name="Simmonds M."/>
            <person name="Spiegler S."/>
            <person name="Tivey A."/>
            <person name="Sugano S."/>
            <person name="White B."/>
            <person name="Walker D."/>
            <person name="Woodward J."/>
            <person name="Winckler T."/>
            <person name="Tanaka Y."/>
            <person name="Shaulsky G."/>
            <person name="Schleicher M."/>
            <person name="Weinstock G."/>
            <person name="Rosenthal A."/>
            <person name="Cox E.C."/>
            <person name="Chisholm R.L."/>
            <person name="Gibbs R."/>
            <person name="Loomis W.F."/>
            <person name="Platzer M."/>
            <person name="Kay R.R."/>
            <person name="Williams J."/>
            <person name="Dear P.H."/>
            <person name="Noegel A.A."/>
            <person name="Barrell B."/>
            <person name="Kuspa A."/>
        </authorList>
    </citation>
    <scope>NUCLEOTIDE SEQUENCE [LARGE SCALE GENOMIC DNA]</scope>
    <source>
        <strain evidence="2 3">AX4</strain>
    </source>
</reference>
<dbReference type="SUPFAM" id="SSF52540">
    <property type="entry name" value="P-loop containing nucleoside triphosphate hydrolases"/>
    <property type="match status" value="1"/>
</dbReference>
<evidence type="ECO:0000313" key="3">
    <source>
        <dbReference type="Proteomes" id="UP000002195"/>
    </source>
</evidence>
<gene>
    <name evidence="2" type="ORF">DDB_G0285485</name>
</gene>
<dbReference type="Gene3D" id="3.40.50.300">
    <property type="entry name" value="P-loop containing nucleotide triphosphate hydrolases"/>
    <property type="match status" value="1"/>
</dbReference>
<dbReference type="PaxDb" id="44689-DDB0186526"/>
<feature type="coiled-coil region" evidence="1">
    <location>
        <begin position="597"/>
        <end position="624"/>
    </location>
</feature>
<dbReference type="HOGENOM" id="CLU_025363_0_0_1"/>